<feature type="domain" description="TauD/TfdA-like" evidence="16">
    <location>
        <begin position="152"/>
        <end position="405"/>
    </location>
</feature>
<dbReference type="NCBIfam" id="TIGR02410">
    <property type="entry name" value="carnitine_TMLD"/>
    <property type="match status" value="1"/>
</dbReference>
<dbReference type="GO" id="GO:0050353">
    <property type="term" value="F:trimethyllysine dioxygenase activity"/>
    <property type="evidence" value="ECO:0007669"/>
    <property type="project" value="UniProtKB-EC"/>
</dbReference>
<evidence type="ECO:0000256" key="2">
    <source>
        <dbReference type="ARBA" id="ARBA00001961"/>
    </source>
</evidence>
<proteinExistence type="inferred from homology"/>
<dbReference type="EC" id="1.14.11.8" evidence="5"/>
<dbReference type="PANTHER" id="PTHR10696:SF51">
    <property type="entry name" value="TRIMETHYLLYSINE DIOXYGENASE, MITOCHONDRIAL"/>
    <property type="match status" value="1"/>
</dbReference>
<comment type="cofactor">
    <cofactor evidence="2">
        <name>L-ascorbate</name>
        <dbReference type="ChEBI" id="CHEBI:38290"/>
    </cofactor>
</comment>
<evidence type="ECO:0000259" key="17">
    <source>
        <dbReference type="Pfam" id="PF06155"/>
    </source>
</evidence>
<gene>
    <name evidence="18" type="ORF">FB192DRAFT_1361407</name>
</gene>
<evidence type="ECO:0000256" key="5">
    <source>
        <dbReference type="ARBA" id="ARBA00012267"/>
    </source>
</evidence>
<dbReference type="Gene3D" id="3.60.130.10">
    <property type="entry name" value="Clavaminate synthase-like"/>
    <property type="match status" value="1"/>
</dbReference>
<evidence type="ECO:0000256" key="8">
    <source>
        <dbReference type="ARBA" id="ARBA00022964"/>
    </source>
</evidence>
<dbReference type="Pfam" id="PF06155">
    <property type="entry name" value="GBBH-like_N"/>
    <property type="match status" value="1"/>
</dbReference>
<dbReference type="Gene3D" id="3.30.2020.30">
    <property type="match status" value="1"/>
</dbReference>
<evidence type="ECO:0000313" key="18">
    <source>
        <dbReference type="EMBL" id="KAF1805166.1"/>
    </source>
</evidence>
<dbReference type="Proteomes" id="UP000469890">
    <property type="component" value="Unassembled WGS sequence"/>
</dbReference>
<protein>
    <recommendedName>
        <fullName evidence="5">trimethyllysine dioxygenase</fullName>
        <ecNumber evidence="5">1.14.11.8</ecNumber>
    </recommendedName>
    <alternativeName>
        <fullName evidence="12">Epsilon-trimethyllysine 2-oxoglutarate dioxygenase</fullName>
    </alternativeName>
    <alternativeName>
        <fullName evidence="11">TML hydroxylase</fullName>
    </alternativeName>
    <alternativeName>
        <fullName evidence="13">TML-alpha-ketoglutarate dioxygenase</fullName>
    </alternativeName>
</protein>
<dbReference type="AlphaFoldDB" id="A0A8H4BPL8"/>
<dbReference type="FunFam" id="3.60.130.10:FF:000001">
    <property type="entry name" value="Trimethyllysine dioxygenase, mitochondrial"/>
    <property type="match status" value="1"/>
</dbReference>
<comment type="similarity">
    <text evidence="4">Belongs to the gamma-BBH/TMLD family.</text>
</comment>
<evidence type="ECO:0000256" key="4">
    <source>
        <dbReference type="ARBA" id="ARBA00008654"/>
    </source>
</evidence>
<name>A0A8H4BPL8_MUCCL</name>
<evidence type="ECO:0000256" key="3">
    <source>
        <dbReference type="ARBA" id="ARBA00005022"/>
    </source>
</evidence>
<dbReference type="GO" id="GO:0005506">
    <property type="term" value="F:iron ion binding"/>
    <property type="evidence" value="ECO:0007669"/>
    <property type="project" value="InterPro"/>
</dbReference>
<dbReference type="InterPro" id="IPR042098">
    <property type="entry name" value="TauD-like_sf"/>
</dbReference>
<dbReference type="EMBL" id="JAAECE010000002">
    <property type="protein sequence ID" value="KAF1805166.1"/>
    <property type="molecule type" value="Genomic_DNA"/>
</dbReference>
<evidence type="ECO:0000256" key="13">
    <source>
        <dbReference type="ARBA" id="ARBA00032283"/>
    </source>
</evidence>
<comment type="caution">
    <text evidence="18">The sequence shown here is derived from an EMBL/GenBank/DDBJ whole genome shotgun (WGS) entry which is preliminary data.</text>
</comment>
<evidence type="ECO:0000256" key="7">
    <source>
        <dbReference type="ARBA" id="ARBA00022873"/>
    </source>
</evidence>
<dbReference type="CDD" id="cd00250">
    <property type="entry name" value="CAS_like"/>
    <property type="match status" value="1"/>
</dbReference>
<sequence>MMQRYFKLTKLINPAPVKLLTTRALFSTSIPRLHKPNAKKRLEGTGAVPQRAGLANDKQVFLDWNNRKTSVYNHFWLRDHCRCEQCYHSVTRQRLVDTFSIPRDIQPTAVDSTQDGLSVIWPDGHQSMYAWDWLHTHSYSPILRTSEPLATKKPKLWDAELKLTPVDHEAVMNTEEGLKQWLDQLETYGISFVEGVPTTVEATEKLARRLCFLRETHYSQGIWSFTADLAHADTAYTQLALGAHTDNTYFTEPAGLQMFHKLEFEGKGGDSLFVDGFAVAKQLKAQSPNAYRTLSNTLIPTHSAGDENVLIVPTPRANPILNHGPDGELYQVRYNNDDRSTLDHLSSTQLEEFYDALFLWSDLLKSKKNELWDPLAPGRVVTFDNWRVLHGRSAFTGHRRICGAYFPWDDYKSRARTVRMTPQDKDRLL</sequence>
<evidence type="ECO:0000256" key="15">
    <source>
        <dbReference type="ARBA" id="ARBA00049334"/>
    </source>
</evidence>
<dbReference type="Pfam" id="PF02668">
    <property type="entry name" value="TauD"/>
    <property type="match status" value="1"/>
</dbReference>
<feature type="domain" description="Gamma-butyrobetaine hydroxylase-like N-terminal" evidence="17">
    <location>
        <begin position="56"/>
        <end position="135"/>
    </location>
</feature>
<keyword evidence="6" id="KW-0479">Metal-binding</keyword>
<evidence type="ECO:0000256" key="10">
    <source>
        <dbReference type="ARBA" id="ARBA00023004"/>
    </source>
</evidence>
<evidence type="ECO:0000256" key="12">
    <source>
        <dbReference type="ARBA" id="ARBA00031778"/>
    </source>
</evidence>
<dbReference type="GO" id="GO:0005739">
    <property type="term" value="C:mitochondrion"/>
    <property type="evidence" value="ECO:0007669"/>
    <property type="project" value="TreeGrafter"/>
</dbReference>
<dbReference type="InterPro" id="IPR010376">
    <property type="entry name" value="GBBH-like_N"/>
</dbReference>
<evidence type="ECO:0000256" key="14">
    <source>
        <dbReference type="ARBA" id="ARBA00046008"/>
    </source>
</evidence>
<dbReference type="GO" id="GO:0045329">
    <property type="term" value="P:carnitine biosynthetic process"/>
    <property type="evidence" value="ECO:0007669"/>
    <property type="project" value="UniProtKB-UniPathway"/>
</dbReference>
<evidence type="ECO:0000256" key="6">
    <source>
        <dbReference type="ARBA" id="ARBA00022723"/>
    </source>
</evidence>
<evidence type="ECO:0000259" key="16">
    <source>
        <dbReference type="Pfam" id="PF02668"/>
    </source>
</evidence>
<comment type="pathway">
    <text evidence="3">Amine and polyamine biosynthesis; carnitine biosynthesis.</text>
</comment>
<dbReference type="SUPFAM" id="SSF51197">
    <property type="entry name" value="Clavaminate synthase-like"/>
    <property type="match status" value="1"/>
</dbReference>
<reference evidence="18 19" key="1">
    <citation type="submission" date="2019-09" db="EMBL/GenBank/DDBJ databases">
        <authorList>
            <consortium name="DOE Joint Genome Institute"/>
            <person name="Mondo S.J."/>
            <person name="Navarro-Mendoza M.I."/>
            <person name="Perez-Arques C."/>
            <person name="Panchal S."/>
            <person name="Nicolas F.E."/>
            <person name="Ganguly P."/>
            <person name="Pangilinan J."/>
            <person name="Grigoriev I."/>
            <person name="Heitman J."/>
            <person name="Sanya K."/>
            <person name="Garre V."/>
        </authorList>
    </citation>
    <scope>NUCLEOTIDE SEQUENCE [LARGE SCALE GENOMIC DNA]</scope>
    <source>
        <strain evidence="18 19">MU402</strain>
    </source>
</reference>
<comment type="catalytic activity">
    <reaction evidence="15">
        <text>N(6),N(6),N(6)-trimethyl-L-lysine + 2-oxoglutarate + O2 = (3S)-3-hydroxy-N(6),N(6),N(6)-trimethyl-L-lysine + succinate + CO2</text>
        <dbReference type="Rhea" id="RHEA:14181"/>
        <dbReference type="ChEBI" id="CHEBI:15379"/>
        <dbReference type="ChEBI" id="CHEBI:16526"/>
        <dbReference type="ChEBI" id="CHEBI:16810"/>
        <dbReference type="ChEBI" id="CHEBI:30031"/>
        <dbReference type="ChEBI" id="CHEBI:58100"/>
        <dbReference type="ChEBI" id="CHEBI:141499"/>
        <dbReference type="EC" id="1.14.11.8"/>
    </reaction>
</comment>
<keyword evidence="9" id="KW-0560">Oxidoreductase</keyword>
<keyword evidence="8 18" id="KW-0223">Dioxygenase</keyword>
<dbReference type="InterPro" id="IPR038492">
    <property type="entry name" value="GBBH-like_N_sf"/>
</dbReference>
<dbReference type="PANTHER" id="PTHR10696">
    <property type="entry name" value="GAMMA-BUTYROBETAINE HYDROXYLASE-RELATED"/>
    <property type="match status" value="1"/>
</dbReference>
<accession>A0A8H4BPL8</accession>
<dbReference type="InterPro" id="IPR050411">
    <property type="entry name" value="AlphaKG_dependent_hydroxylases"/>
</dbReference>
<dbReference type="FunFam" id="3.30.2020.30:FF:000002">
    <property type="entry name" value="Putative gamma-butyrobetaine dioxygenase"/>
    <property type="match status" value="1"/>
</dbReference>
<comment type="cofactor">
    <cofactor evidence="1">
        <name>Fe(2+)</name>
        <dbReference type="ChEBI" id="CHEBI:29033"/>
    </cofactor>
</comment>
<comment type="function">
    <text evidence="14">Converts trimethyllysine (TML) into hydroxytrimethyllysine (HTML).</text>
</comment>
<evidence type="ECO:0000256" key="9">
    <source>
        <dbReference type="ARBA" id="ARBA00023002"/>
    </source>
</evidence>
<keyword evidence="7" id="KW-0124">Carnitine biosynthesis</keyword>
<keyword evidence="10" id="KW-0408">Iron</keyword>
<dbReference type="UniPathway" id="UPA00118"/>
<evidence type="ECO:0000256" key="11">
    <source>
        <dbReference type="ARBA" id="ARBA00030363"/>
    </source>
</evidence>
<dbReference type="InterPro" id="IPR012776">
    <property type="entry name" value="Trimethyllysine_dOase"/>
</dbReference>
<evidence type="ECO:0000313" key="19">
    <source>
        <dbReference type="Proteomes" id="UP000469890"/>
    </source>
</evidence>
<evidence type="ECO:0000256" key="1">
    <source>
        <dbReference type="ARBA" id="ARBA00001954"/>
    </source>
</evidence>
<dbReference type="InterPro" id="IPR003819">
    <property type="entry name" value="TauD/TfdA-like"/>
</dbReference>
<organism evidence="18 19">
    <name type="scientific">Mucor circinelloides f. lusitanicus</name>
    <name type="common">Mucor racemosus var. lusitanicus</name>
    <dbReference type="NCBI Taxonomy" id="29924"/>
    <lineage>
        <taxon>Eukaryota</taxon>
        <taxon>Fungi</taxon>
        <taxon>Fungi incertae sedis</taxon>
        <taxon>Mucoromycota</taxon>
        <taxon>Mucoromycotina</taxon>
        <taxon>Mucoromycetes</taxon>
        <taxon>Mucorales</taxon>
        <taxon>Mucorineae</taxon>
        <taxon>Mucoraceae</taxon>
        <taxon>Mucor</taxon>
    </lineage>
</organism>